<dbReference type="GO" id="GO:0003729">
    <property type="term" value="F:mRNA binding"/>
    <property type="evidence" value="ECO:0007669"/>
    <property type="project" value="UniProtKB-ARBA"/>
</dbReference>
<feature type="region of interest" description="Disordered" evidence="4">
    <location>
        <begin position="676"/>
        <end position="715"/>
    </location>
</feature>
<dbReference type="InterPro" id="IPR035979">
    <property type="entry name" value="RBD_domain_sf"/>
</dbReference>
<dbReference type="InterPro" id="IPR000504">
    <property type="entry name" value="RRM_dom"/>
</dbReference>
<name>A0A836CFQ8_9STRA</name>
<dbReference type="EMBL" id="JAFCMP010000177">
    <property type="protein sequence ID" value="KAG5184182.1"/>
    <property type="molecule type" value="Genomic_DNA"/>
</dbReference>
<gene>
    <name evidence="6" type="ORF">JKP88DRAFT_354504</name>
</gene>
<evidence type="ECO:0000256" key="3">
    <source>
        <dbReference type="PROSITE-ProRule" id="PRU00176"/>
    </source>
</evidence>
<feature type="region of interest" description="Disordered" evidence="4">
    <location>
        <begin position="1"/>
        <end position="26"/>
    </location>
</feature>
<evidence type="ECO:0000259" key="5">
    <source>
        <dbReference type="PROSITE" id="PS50102"/>
    </source>
</evidence>
<accession>A0A836CFQ8</accession>
<dbReference type="GO" id="GO:0010629">
    <property type="term" value="P:negative regulation of gene expression"/>
    <property type="evidence" value="ECO:0007669"/>
    <property type="project" value="UniProtKB-ARBA"/>
</dbReference>
<evidence type="ECO:0000256" key="4">
    <source>
        <dbReference type="SAM" id="MobiDB-lite"/>
    </source>
</evidence>
<evidence type="ECO:0000313" key="6">
    <source>
        <dbReference type="EMBL" id="KAG5184182.1"/>
    </source>
</evidence>
<feature type="domain" description="RRM" evidence="5">
    <location>
        <begin position="124"/>
        <end position="203"/>
    </location>
</feature>
<feature type="region of interest" description="Disordered" evidence="4">
    <location>
        <begin position="729"/>
        <end position="765"/>
    </location>
</feature>
<protein>
    <recommendedName>
        <fullName evidence="5">RRM domain-containing protein</fullName>
    </recommendedName>
</protein>
<feature type="compositionally biased region" description="Low complexity" evidence="4">
    <location>
        <begin position="1"/>
        <end position="24"/>
    </location>
</feature>
<dbReference type="Pfam" id="PF00076">
    <property type="entry name" value="RRM_1"/>
    <property type="match status" value="3"/>
</dbReference>
<dbReference type="PANTHER" id="PTHR24012">
    <property type="entry name" value="RNA BINDING PROTEIN"/>
    <property type="match status" value="1"/>
</dbReference>
<feature type="compositionally biased region" description="Low complexity" evidence="4">
    <location>
        <begin position="360"/>
        <end position="390"/>
    </location>
</feature>
<dbReference type="GO" id="GO:0005737">
    <property type="term" value="C:cytoplasm"/>
    <property type="evidence" value="ECO:0007669"/>
    <property type="project" value="UniProtKB-ARBA"/>
</dbReference>
<keyword evidence="2 3" id="KW-0694">RNA-binding</keyword>
<proteinExistence type="predicted"/>
<dbReference type="SUPFAM" id="SSF54928">
    <property type="entry name" value="RNA-binding domain, RBD"/>
    <property type="match status" value="3"/>
</dbReference>
<dbReference type="Gene3D" id="3.30.70.330">
    <property type="match status" value="3"/>
</dbReference>
<sequence length="765" mass="79814">MEQPAQHQPSEAAQPAEQQQIGQPYAPDEQPLKLFVGQVPKHMDEAQLRPIFEKAGPIAHLMVIRDRQTRMHRGCMFITYQTRAAAEAAIEMFNNNVKLPNAQNPLQMRPADSHAGMASAVKENKLFVGMMPARWGEDELRQLFQPYGKITEIYVIRDLDGTSKGCAFVKYEELESANAAIKALHEAILEGGSRPLVVKLADKKQRQQPPSRLGGMGGGPPAWHQPALGVGYPYASLPPAGGGSMGASAYLPLGSTPPAPLAQSDVYQQGKPQGGAPPQYYYDSPQVTSYKGPDRGGYDYQLAQQQAQSMGYSYPSPLQIPQGVIYSPAPPPQQPIYGTPPQYGSAAASHYNGGGGGGHSSTSHQYGAPPPLHQHMQQQHLAAAAAQHVPQQRHHLPQSHARAPLPQQQPRHSSSGGGHQYAMPSAAAAYGRHGGGGYAAAAAPRGAYGGSSGGGRVGVEQALRDSEVAAANAAAAAAAVAVELGEVDPGVGDGGLDGSGHQAGPRGASVFVYHLPPTLTDADLATAFSPIGNVLSAKVFVDELTGESRGFGYVSYDDPAAADEAIQRMNGFQIGSKHLKVQHKREPSGQQQPPPYALQQRVPSHHYLPDGSGAADSAAGLSVSIAADGSVAAMSPAGVVSGGGGSALGTPTRHLGGGGGAADAALAASLEGLHLRQGARGSRSPPPQHRQQRRRQRIGGGGSGGSGDAAAAAERWQRRCARRGVRRRVMGRPILVVRGDGARGGQRRRRRQQRGGGGGGGSGLV</sequence>
<organism evidence="6 7">
    <name type="scientific">Tribonema minus</name>
    <dbReference type="NCBI Taxonomy" id="303371"/>
    <lineage>
        <taxon>Eukaryota</taxon>
        <taxon>Sar</taxon>
        <taxon>Stramenopiles</taxon>
        <taxon>Ochrophyta</taxon>
        <taxon>PX clade</taxon>
        <taxon>Xanthophyceae</taxon>
        <taxon>Tribonematales</taxon>
        <taxon>Tribonemataceae</taxon>
        <taxon>Tribonema</taxon>
    </lineage>
</organism>
<dbReference type="Proteomes" id="UP000664859">
    <property type="component" value="Unassembled WGS sequence"/>
</dbReference>
<evidence type="ECO:0000256" key="1">
    <source>
        <dbReference type="ARBA" id="ARBA00022737"/>
    </source>
</evidence>
<feature type="compositionally biased region" description="Gly residues" evidence="4">
    <location>
        <begin position="698"/>
        <end position="707"/>
    </location>
</feature>
<feature type="compositionally biased region" description="Gly residues" evidence="4">
    <location>
        <begin position="754"/>
        <end position="765"/>
    </location>
</feature>
<keyword evidence="1" id="KW-0677">Repeat</keyword>
<feature type="domain" description="RRM" evidence="5">
    <location>
        <begin position="508"/>
        <end position="586"/>
    </location>
</feature>
<feature type="domain" description="RRM" evidence="5">
    <location>
        <begin position="32"/>
        <end position="113"/>
    </location>
</feature>
<feature type="compositionally biased region" description="Low complexity" evidence="4">
    <location>
        <begin position="335"/>
        <end position="351"/>
    </location>
</feature>
<reference evidence="6" key="1">
    <citation type="submission" date="2021-02" db="EMBL/GenBank/DDBJ databases">
        <title>First Annotated Genome of the Yellow-green Alga Tribonema minus.</title>
        <authorList>
            <person name="Mahan K.M."/>
        </authorList>
    </citation>
    <scope>NUCLEOTIDE SEQUENCE</scope>
    <source>
        <strain evidence="6">UTEX B ZZ1240</strain>
    </source>
</reference>
<dbReference type="PROSITE" id="PS50102">
    <property type="entry name" value="RRM"/>
    <property type="match status" value="3"/>
</dbReference>
<dbReference type="SMART" id="SM00360">
    <property type="entry name" value="RRM"/>
    <property type="match status" value="3"/>
</dbReference>
<dbReference type="FunFam" id="3.30.70.330:FF:000013">
    <property type="entry name" value="CUGBP Elav-like family member 1 isoform 2"/>
    <property type="match status" value="1"/>
</dbReference>
<dbReference type="InterPro" id="IPR012677">
    <property type="entry name" value="Nucleotide-bd_a/b_plait_sf"/>
</dbReference>
<dbReference type="AlphaFoldDB" id="A0A836CFQ8"/>
<feature type="region of interest" description="Disordered" evidence="4">
    <location>
        <begin position="323"/>
        <end position="422"/>
    </location>
</feature>
<feature type="compositionally biased region" description="Low complexity" evidence="4">
    <location>
        <begin position="267"/>
        <end position="282"/>
    </location>
</feature>
<keyword evidence="7" id="KW-1185">Reference proteome</keyword>
<evidence type="ECO:0000256" key="2">
    <source>
        <dbReference type="ARBA" id="ARBA00022884"/>
    </source>
</evidence>
<dbReference type="FunFam" id="3.30.70.330:FF:000383">
    <property type="entry name" value="Sex lethal, isoform D"/>
    <property type="match status" value="1"/>
</dbReference>
<feature type="region of interest" description="Disordered" evidence="4">
    <location>
        <begin position="260"/>
        <end position="282"/>
    </location>
</feature>
<comment type="caution">
    <text evidence="6">The sequence shown here is derived from an EMBL/GenBank/DDBJ whole genome shotgun (WGS) entry which is preliminary data.</text>
</comment>
<dbReference type="CDD" id="cd12362">
    <property type="entry name" value="RRM3_CELF1-6"/>
    <property type="match status" value="1"/>
</dbReference>
<dbReference type="GO" id="GO:0009967">
    <property type="term" value="P:positive regulation of signal transduction"/>
    <property type="evidence" value="ECO:0007669"/>
    <property type="project" value="UniProtKB-ARBA"/>
</dbReference>
<dbReference type="OrthoDB" id="410044at2759"/>
<evidence type="ECO:0000313" key="7">
    <source>
        <dbReference type="Proteomes" id="UP000664859"/>
    </source>
</evidence>